<dbReference type="Proteomes" id="UP000616547">
    <property type="component" value="Unassembled WGS sequence"/>
</dbReference>
<proteinExistence type="predicted"/>
<keyword evidence="2" id="KW-1185">Reference proteome</keyword>
<sequence length="119" mass="13527">MFYGLITDENNANVTKMLFEAMHEMALSQGDAIEHPVSLSLFLLGMGVDDPTVEDKLVKKAVEMYFSSEDPMKLTTEDFQKEFAKISPLITDRGSIKYILRWIGLYNFPKIYPVAISII</sequence>
<accession>A0ABQ3W3I1</accession>
<protein>
    <recommendedName>
        <fullName evidence="3">TerB family tellurite resistance protein</fullName>
    </recommendedName>
</protein>
<dbReference type="EMBL" id="BOCI01000028">
    <property type="protein sequence ID" value="GHW00418.1"/>
    <property type="molecule type" value="Genomic_DNA"/>
</dbReference>
<reference evidence="2" key="1">
    <citation type="submission" date="2021-01" db="EMBL/GenBank/DDBJ databases">
        <title>Draft genome sequence of Nasalis larvatus strain YZ03.</title>
        <authorList>
            <person name="Suzuki-Hashido N."/>
            <person name="Tsuchida S."/>
            <person name="Hayakawa T."/>
        </authorList>
    </citation>
    <scope>NUCLEOTIDE SEQUENCE [LARGE SCALE GENOMIC DNA]</scope>
    <source>
        <strain evidence="2">YZ03</strain>
    </source>
</reference>
<comment type="caution">
    <text evidence="1">The sequence shown here is derived from an EMBL/GenBank/DDBJ whole genome shotgun (WGS) entry which is preliminary data.</text>
</comment>
<dbReference type="RefSeq" id="WP_201330062.1">
    <property type="nucleotide sequence ID" value="NZ_BOCG01000051.1"/>
</dbReference>
<evidence type="ECO:0000313" key="2">
    <source>
        <dbReference type="Proteomes" id="UP000616547"/>
    </source>
</evidence>
<organism evidence="1 2">
    <name type="scientific">Lactobacillus nasalidis</name>
    <dbReference type="NCBI Taxonomy" id="2797258"/>
    <lineage>
        <taxon>Bacteria</taxon>
        <taxon>Bacillati</taxon>
        <taxon>Bacillota</taxon>
        <taxon>Bacilli</taxon>
        <taxon>Lactobacillales</taxon>
        <taxon>Lactobacillaceae</taxon>
        <taxon>Lactobacillus</taxon>
    </lineage>
</organism>
<name>A0ABQ3W3I1_9LACO</name>
<evidence type="ECO:0000313" key="1">
    <source>
        <dbReference type="EMBL" id="GHW00418.1"/>
    </source>
</evidence>
<gene>
    <name evidence="1" type="ORF">lacNasYZ03_01050</name>
</gene>
<evidence type="ECO:0008006" key="3">
    <source>
        <dbReference type="Google" id="ProtNLM"/>
    </source>
</evidence>